<feature type="transmembrane region" description="Helical" evidence="1">
    <location>
        <begin position="239"/>
        <end position="258"/>
    </location>
</feature>
<comment type="caution">
    <text evidence="2">The sequence shown here is derived from an EMBL/GenBank/DDBJ whole genome shotgun (WGS) entry which is preliminary data.</text>
</comment>
<dbReference type="EMBL" id="JANTQA010000048">
    <property type="protein sequence ID" value="KAJ3431366.1"/>
    <property type="molecule type" value="Genomic_DNA"/>
</dbReference>
<sequence length="272" mass="31400">MYSSVAQLAAQQTVNLEVGGSSPPGRKYRSKKKNNLFLISSIFLLIGSTGRVVFHLIQLLSEEKKYEIYVNFISITFVILSLVNFVYFSLIFVKIKWVKYEDFAVEKTKWKLSGKQLKIIIFVCNFIVVAYTILTCALLTHYFKTNNKLDWSVTFSLNLGWILLTVAFVWSCLGLYYFKKLLNQLKDFDKLNKKIITLIKFIKSVIKICLYLFVLYFPLVILGIIYGHNDSYYLACTNYSVFYLMLCCIGGLAHALCITSKEIEKSNEDDKL</sequence>
<gene>
    <name evidence="2" type="ORF">M0812_03046</name>
</gene>
<keyword evidence="1" id="KW-0812">Transmembrane</keyword>
<organism evidence="2 3">
    <name type="scientific">Anaeramoeba flamelloides</name>
    <dbReference type="NCBI Taxonomy" id="1746091"/>
    <lineage>
        <taxon>Eukaryota</taxon>
        <taxon>Metamonada</taxon>
        <taxon>Anaeramoebidae</taxon>
        <taxon>Anaeramoeba</taxon>
    </lineage>
</organism>
<evidence type="ECO:0008006" key="4">
    <source>
        <dbReference type="Google" id="ProtNLM"/>
    </source>
</evidence>
<feature type="transmembrane region" description="Helical" evidence="1">
    <location>
        <begin position="155"/>
        <end position="178"/>
    </location>
</feature>
<keyword evidence="1" id="KW-0472">Membrane</keyword>
<feature type="transmembrane region" description="Helical" evidence="1">
    <location>
        <begin position="36"/>
        <end position="57"/>
    </location>
</feature>
<reference evidence="2" key="1">
    <citation type="submission" date="2022-08" db="EMBL/GenBank/DDBJ databases">
        <title>Novel sulphate-reducing endosymbionts in the free-living metamonad Anaeramoeba.</title>
        <authorList>
            <person name="Jerlstrom-Hultqvist J."/>
            <person name="Cepicka I."/>
            <person name="Gallot-Lavallee L."/>
            <person name="Salas-Leiva D."/>
            <person name="Curtis B.A."/>
            <person name="Zahonova K."/>
            <person name="Pipaliya S."/>
            <person name="Dacks J."/>
            <person name="Roger A.J."/>
        </authorList>
    </citation>
    <scope>NUCLEOTIDE SEQUENCE</scope>
    <source>
        <strain evidence="2">Busselton2</strain>
    </source>
</reference>
<feature type="transmembrane region" description="Helical" evidence="1">
    <location>
        <begin position="119"/>
        <end position="143"/>
    </location>
</feature>
<feature type="transmembrane region" description="Helical" evidence="1">
    <location>
        <begin position="208"/>
        <end position="227"/>
    </location>
</feature>
<protein>
    <recommendedName>
        <fullName evidence="4">DUF2975 domain-containing protein</fullName>
    </recommendedName>
</protein>
<evidence type="ECO:0000256" key="1">
    <source>
        <dbReference type="SAM" id="Phobius"/>
    </source>
</evidence>
<keyword evidence="1" id="KW-1133">Transmembrane helix</keyword>
<dbReference type="AlphaFoldDB" id="A0AAV7YRR8"/>
<evidence type="ECO:0000313" key="3">
    <source>
        <dbReference type="Proteomes" id="UP001146793"/>
    </source>
</evidence>
<accession>A0AAV7YRR8</accession>
<name>A0AAV7YRR8_9EUKA</name>
<feature type="transmembrane region" description="Helical" evidence="1">
    <location>
        <begin position="69"/>
        <end position="93"/>
    </location>
</feature>
<proteinExistence type="predicted"/>
<dbReference type="Proteomes" id="UP001146793">
    <property type="component" value="Unassembled WGS sequence"/>
</dbReference>
<dbReference type="AntiFam" id="ANF00010">
    <property type="entry name" value="tRNA translation"/>
</dbReference>
<evidence type="ECO:0000313" key="2">
    <source>
        <dbReference type="EMBL" id="KAJ3431366.1"/>
    </source>
</evidence>